<dbReference type="STRING" id="1123357.SAMN02745244_03600"/>
<dbReference type="EMBL" id="FQZG01000110">
    <property type="protein sequence ID" value="SHJ92982.1"/>
    <property type="molecule type" value="Genomic_DNA"/>
</dbReference>
<evidence type="ECO:0000259" key="1">
    <source>
        <dbReference type="Pfam" id="PF10005"/>
    </source>
</evidence>
<evidence type="ECO:0000313" key="3">
    <source>
        <dbReference type="Proteomes" id="UP000184512"/>
    </source>
</evidence>
<gene>
    <name evidence="2" type="ORF">SAMN02745244_03600</name>
</gene>
<evidence type="ECO:0000313" key="2">
    <source>
        <dbReference type="EMBL" id="SHJ92982.1"/>
    </source>
</evidence>
<reference evidence="2 3" key="1">
    <citation type="submission" date="2016-11" db="EMBL/GenBank/DDBJ databases">
        <authorList>
            <person name="Jaros S."/>
            <person name="Januszkiewicz K."/>
            <person name="Wedrychowicz H."/>
        </authorList>
    </citation>
    <scope>NUCLEOTIDE SEQUENCE [LARGE SCALE GENOMIC DNA]</scope>
    <source>
        <strain evidence="2 3">DSM 12906</strain>
    </source>
</reference>
<dbReference type="InterPro" id="IPR011201">
    <property type="entry name" value="Zinc-ribbon_6_bact"/>
</dbReference>
<protein>
    <recommendedName>
        <fullName evidence="1">Zinc-ribbon domain-containing protein</fullName>
    </recommendedName>
</protein>
<name>A0A1M6NBD0_9ACTN</name>
<keyword evidence="3" id="KW-1185">Reference proteome</keyword>
<dbReference type="Proteomes" id="UP000184512">
    <property type="component" value="Unassembled WGS sequence"/>
</dbReference>
<feature type="domain" description="Zinc-ribbon" evidence="1">
    <location>
        <begin position="9"/>
        <end position="84"/>
    </location>
</feature>
<sequence>MFPVQTVLNCPACGAPLWIESLTCESCAQPVLFDPATKRSLPLDAPGFDACVSRARGCNWGVPTHGRHRECYACRLTRTRPDPSDTVAMGKLAVTEVSKRRLLIGLADLGLPITPFWFEKGGLAFDLLASTRDSPVTIGHASGVITIDLTESLDDHRERLRINLGEPYRTMLGHFRHEVGHYYQWKLVEQPGGAMLDECRALFGDERSSYSDALQRHYRNGAPAGWEQAHISSYATMHPWEDFAETFAHYQHILLTLAITATGGLVMKQGRQPALAADVVPRTDYSDVPMSVALADWHWISHLLNRANHAMGKGDLYPFTIPGPVAEKLSFVHRVVVASRVAEPFVGLAQDAG</sequence>
<dbReference type="InterPro" id="IPR031321">
    <property type="entry name" value="UCP012641"/>
</dbReference>
<dbReference type="AlphaFoldDB" id="A0A1M6NBD0"/>
<dbReference type="Pfam" id="PF10005">
    <property type="entry name" value="Zn_ribbon_DZR_6"/>
    <property type="match status" value="1"/>
</dbReference>
<dbReference type="PIRSF" id="PIRSF012641">
    <property type="entry name" value="UCP012641"/>
    <property type="match status" value="1"/>
</dbReference>
<dbReference type="Pfam" id="PF15887">
    <property type="entry name" value="Peptidase_Mx"/>
    <property type="match status" value="1"/>
</dbReference>
<proteinExistence type="predicted"/>
<organism evidence="2 3">
    <name type="scientific">Tessaracoccus bendigoensis DSM 12906</name>
    <dbReference type="NCBI Taxonomy" id="1123357"/>
    <lineage>
        <taxon>Bacteria</taxon>
        <taxon>Bacillati</taxon>
        <taxon>Actinomycetota</taxon>
        <taxon>Actinomycetes</taxon>
        <taxon>Propionibacteriales</taxon>
        <taxon>Propionibacteriaceae</taxon>
        <taxon>Tessaracoccus</taxon>
    </lineage>
</organism>
<accession>A0A1M6NBD0</accession>